<dbReference type="Proteomes" id="UP001432027">
    <property type="component" value="Unassembled WGS sequence"/>
</dbReference>
<dbReference type="AlphaFoldDB" id="A0AAV5SGA3"/>
<evidence type="ECO:0000313" key="3">
    <source>
        <dbReference type="Proteomes" id="UP001432027"/>
    </source>
</evidence>
<sequence>MSTSTNKPRSNQPSKLKLPNNELKNKPQPNNIWDGNSTKTANKFDVLQEKTQTTMTMSLEEMKEKEEERAKAIKAERENKKNFTSSNSSKTQNGLWTDEGEDGQAASRQKPEGLNSKQRQDLKKIQLNYPHVDRVEIKNIFMQSGCNFKKALEKLEKEHGKPAQVNKAQWDHQEKKNGPVERKKITKARKHKYSGHDQDIATMIVNNGGQYEMLDEFTMDCIALHAIKKTVDNVDAEFKRLYDKFAQYLDENVVYMRHLPTRMGMNNFENYEELAKKGKRPTTVRVYHGSGNDSKKKKKQTERSDNKKTLDGYLRRQGYTKESIIVKNSGCLEVIITPFCHSASSNSYSAHSR</sequence>
<accession>A0AAV5SGA3</accession>
<feature type="compositionally biased region" description="Polar residues" evidence="1">
    <location>
        <begin position="1"/>
        <end position="12"/>
    </location>
</feature>
<feature type="region of interest" description="Disordered" evidence="1">
    <location>
        <begin position="1"/>
        <end position="122"/>
    </location>
</feature>
<proteinExistence type="predicted"/>
<feature type="compositionally biased region" description="Low complexity" evidence="1">
    <location>
        <begin position="13"/>
        <end position="31"/>
    </location>
</feature>
<feature type="compositionally biased region" description="Low complexity" evidence="1">
    <location>
        <begin position="82"/>
        <end position="93"/>
    </location>
</feature>
<name>A0AAV5SGA3_9BILA</name>
<feature type="region of interest" description="Disordered" evidence="1">
    <location>
        <begin position="277"/>
        <end position="307"/>
    </location>
</feature>
<protein>
    <recommendedName>
        <fullName evidence="4">Smr domain-containing protein</fullName>
    </recommendedName>
</protein>
<gene>
    <name evidence="2" type="ORF">PENTCL1PPCAC_4566</name>
</gene>
<evidence type="ECO:0008006" key="4">
    <source>
        <dbReference type="Google" id="ProtNLM"/>
    </source>
</evidence>
<feature type="region of interest" description="Disordered" evidence="1">
    <location>
        <begin position="159"/>
        <end position="178"/>
    </location>
</feature>
<evidence type="ECO:0000313" key="2">
    <source>
        <dbReference type="EMBL" id="GMS82391.1"/>
    </source>
</evidence>
<evidence type="ECO:0000256" key="1">
    <source>
        <dbReference type="SAM" id="MobiDB-lite"/>
    </source>
</evidence>
<feature type="compositionally biased region" description="Basic and acidic residues" evidence="1">
    <location>
        <begin position="60"/>
        <end position="81"/>
    </location>
</feature>
<dbReference type="EMBL" id="BTSX01000002">
    <property type="protein sequence ID" value="GMS82391.1"/>
    <property type="molecule type" value="Genomic_DNA"/>
</dbReference>
<organism evidence="2 3">
    <name type="scientific">Pristionchus entomophagus</name>
    <dbReference type="NCBI Taxonomy" id="358040"/>
    <lineage>
        <taxon>Eukaryota</taxon>
        <taxon>Metazoa</taxon>
        <taxon>Ecdysozoa</taxon>
        <taxon>Nematoda</taxon>
        <taxon>Chromadorea</taxon>
        <taxon>Rhabditida</taxon>
        <taxon>Rhabditina</taxon>
        <taxon>Diplogasteromorpha</taxon>
        <taxon>Diplogasteroidea</taxon>
        <taxon>Neodiplogasteridae</taxon>
        <taxon>Pristionchus</taxon>
    </lineage>
</organism>
<comment type="caution">
    <text evidence="2">The sequence shown here is derived from an EMBL/GenBank/DDBJ whole genome shotgun (WGS) entry which is preliminary data.</text>
</comment>
<keyword evidence="3" id="KW-1185">Reference proteome</keyword>
<feature type="compositionally biased region" description="Basic and acidic residues" evidence="1">
    <location>
        <begin position="169"/>
        <end position="178"/>
    </location>
</feature>
<reference evidence="2" key="1">
    <citation type="submission" date="2023-10" db="EMBL/GenBank/DDBJ databases">
        <title>Genome assembly of Pristionchus species.</title>
        <authorList>
            <person name="Yoshida K."/>
            <person name="Sommer R.J."/>
        </authorList>
    </citation>
    <scope>NUCLEOTIDE SEQUENCE</scope>
    <source>
        <strain evidence="2">RS0144</strain>
    </source>
</reference>